<evidence type="ECO:0000256" key="1">
    <source>
        <dbReference type="ARBA" id="ARBA00023157"/>
    </source>
</evidence>
<dbReference type="GO" id="GO:0006508">
    <property type="term" value="P:proteolysis"/>
    <property type="evidence" value="ECO:0007669"/>
    <property type="project" value="InterPro"/>
</dbReference>
<dbReference type="EMBL" id="OE839980">
    <property type="protein sequence ID" value="CAD7589151.1"/>
    <property type="molecule type" value="Genomic_DNA"/>
</dbReference>
<feature type="domain" description="Peptidase S1" evidence="4">
    <location>
        <begin position="1"/>
        <end position="86"/>
    </location>
</feature>
<accession>A0A7R9JTL8</accession>
<reference evidence="5" key="1">
    <citation type="submission" date="2020-11" db="EMBL/GenBank/DDBJ databases">
        <authorList>
            <person name="Tran Van P."/>
        </authorList>
    </citation>
    <scope>NUCLEOTIDE SEQUENCE</scope>
</reference>
<dbReference type="AlphaFoldDB" id="A0A7R9JTL8"/>
<dbReference type="InterPro" id="IPR051487">
    <property type="entry name" value="Ser/Thr_Proteases_Immune/Dev"/>
</dbReference>
<dbReference type="InterPro" id="IPR043504">
    <property type="entry name" value="Peptidase_S1_PA_chymotrypsin"/>
</dbReference>
<organism evidence="5">
    <name type="scientific">Timema genevievae</name>
    <name type="common">Walking stick</name>
    <dbReference type="NCBI Taxonomy" id="629358"/>
    <lineage>
        <taxon>Eukaryota</taxon>
        <taxon>Metazoa</taxon>
        <taxon>Ecdysozoa</taxon>
        <taxon>Arthropoda</taxon>
        <taxon>Hexapoda</taxon>
        <taxon>Insecta</taxon>
        <taxon>Pterygota</taxon>
        <taxon>Neoptera</taxon>
        <taxon>Polyneoptera</taxon>
        <taxon>Phasmatodea</taxon>
        <taxon>Timematodea</taxon>
        <taxon>Timematoidea</taxon>
        <taxon>Timematidae</taxon>
        <taxon>Timema</taxon>
    </lineage>
</organism>
<evidence type="ECO:0000259" key="4">
    <source>
        <dbReference type="PROSITE" id="PS50240"/>
    </source>
</evidence>
<evidence type="ECO:0000256" key="3">
    <source>
        <dbReference type="SAM" id="SignalP"/>
    </source>
</evidence>
<dbReference type="Pfam" id="PF00089">
    <property type="entry name" value="Trypsin"/>
    <property type="match status" value="1"/>
</dbReference>
<dbReference type="Gene3D" id="2.40.10.10">
    <property type="entry name" value="Trypsin-like serine proteases"/>
    <property type="match status" value="1"/>
</dbReference>
<protein>
    <recommendedName>
        <fullName evidence="4">Peptidase S1 domain-containing protein</fullName>
    </recommendedName>
</protein>
<dbReference type="InterPro" id="IPR009003">
    <property type="entry name" value="Peptidase_S1_PA"/>
</dbReference>
<evidence type="ECO:0000313" key="5">
    <source>
        <dbReference type="EMBL" id="CAD7589151.1"/>
    </source>
</evidence>
<comment type="similarity">
    <text evidence="2">Belongs to the peptidase S1 family. CLIP subfamily.</text>
</comment>
<name>A0A7R9JTL8_TIMGE</name>
<proteinExistence type="inferred from homology"/>
<dbReference type="PANTHER" id="PTHR24256">
    <property type="entry name" value="TRYPTASE-RELATED"/>
    <property type="match status" value="1"/>
</dbReference>
<dbReference type="InterPro" id="IPR001254">
    <property type="entry name" value="Trypsin_dom"/>
</dbReference>
<gene>
    <name evidence="5" type="ORF">TGEB3V08_LOCUS3133</name>
</gene>
<dbReference type="PROSITE" id="PS50240">
    <property type="entry name" value="TRYPSIN_DOM"/>
    <property type="match status" value="1"/>
</dbReference>
<dbReference type="SUPFAM" id="SSF50494">
    <property type="entry name" value="Trypsin-like serine proteases"/>
    <property type="match status" value="1"/>
</dbReference>
<sequence>MRRLVLAVLPKLSVILGVGRDLKVGVKGTREKGDGGGPLVCPLSDVTGRYVQVGVVSWGIGCGDTQVPAVYSNVARYTQWIGEQLQLMELKLQSSV</sequence>
<keyword evidence="3" id="KW-0732">Signal</keyword>
<keyword evidence="1" id="KW-1015">Disulfide bond</keyword>
<feature type="signal peptide" evidence="3">
    <location>
        <begin position="1"/>
        <end position="19"/>
    </location>
</feature>
<feature type="chain" id="PRO_5031226250" description="Peptidase S1 domain-containing protein" evidence="3">
    <location>
        <begin position="20"/>
        <end position="96"/>
    </location>
</feature>
<evidence type="ECO:0000256" key="2">
    <source>
        <dbReference type="ARBA" id="ARBA00024195"/>
    </source>
</evidence>
<dbReference type="GO" id="GO:0004252">
    <property type="term" value="F:serine-type endopeptidase activity"/>
    <property type="evidence" value="ECO:0007669"/>
    <property type="project" value="InterPro"/>
</dbReference>